<evidence type="ECO:0000313" key="5">
    <source>
        <dbReference type="EMBL" id="AAY81349.1"/>
    </source>
</evidence>
<dbReference type="PANTHER" id="PTHR30108">
    <property type="entry name" value="3-OCTAPRENYL-4-HYDROXYBENZOATE CARBOXY-LYASE-RELATED"/>
    <property type="match status" value="1"/>
</dbReference>
<dbReference type="SUPFAM" id="SSF50475">
    <property type="entry name" value="FMN-binding split barrel"/>
    <property type="match status" value="1"/>
</dbReference>
<evidence type="ECO:0000259" key="3">
    <source>
        <dbReference type="Pfam" id="PF20695"/>
    </source>
</evidence>
<dbReference type="Pfam" id="PF20695">
    <property type="entry name" value="UbiD_N"/>
    <property type="match status" value="1"/>
</dbReference>
<name>Q4J782_SULAC</name>
<dbReference type="GO" id="GO:0016831">
    <property type="term" value="F:carboxy-lyase activity"/>
    <property type="evidence" value="ECO:0007669"/>
    <property type="project" value="InterPro"/>
</dbReference>
<keyword evidence="5" id="KW-0456">Lyase</keyword>
<dbReference type="HOGENOM" id="CLU_023348_5_0_2"/>
<organism evidence="5 6">
    <name type="scientific">Sulfolobus acidocaldarius (strain ATCC 33909 / DSM 639 / JCM 8929 / NBRC 15157 / NCIMB 11770)</name>
    <dbReference type="NCBI Taxonomy" id="330779"/>
    <lineage>
        <taxon>Archaea</taxon>
        <taxon>Thermoproteota</taxon>
        <taxon>Thermoprotei</taxon>
        <taxon>Sulfolobales</taxon>
        <taxon>Sulfolobaceae</taxon>
        <taxon>Sulfolobus</taxon>
    </lineage>
</organism>
<dbReference type="EMBL" id="CP000077">
    <property type="protein sequence ID" value="AAY81349.1"/>
    <property type="molecule type" value="Genomic_DNA"/>
</dbReference>
<dbReference type="PATRIC" id="fig|330779.12.peg.2054"/>
<dbReference type="STRING" id="330779.Saci_2055"/>
<comment type="similarity">
    <text evidence="1">Belongs to the UbiD family.</text>
</comment>
<dbReference type="InterPro" id="IPR002830">
    <property type="entry name" value="UbiD"/>
</dbReference>
<reference evidence="5 6" key="1">
    <citation type="journal article" date="2005" name="J. Bacteriol.">
        <title>The genome of Sulfolobus acidocaldarius, a model organism of the Crenarchaeota.</title>
        <authorList>
            <person name="Chen L."/>
            <person name="Brugger K."/>
            <person name="Skovgaard M."/>
            <person name="Redder P."/>
            <person name="She Q."/>
            <person name="Torarinsson E."/>
            <person name="Greve B."/>
            <person name="Awayez M."/>
            <person name="Zibat A."/>
            <person name="Klenk H.-P."/>
            <person name="Garrett R.A."/>
        </authorList>
    </citation>
    <scope>NUCLEOTIDE SEQUENCE [LARGE SCALE GENOMIC DNA]</scope>
    <source>
        <strain evidence="6">ATCC 33909 / DSM 639 / JCM 8929 / NBRC 15157 / NCIMB 11770</strain>
    </source>
</reference>
<evidence type="ECO:0000259" key="4">
    <source>
        <dbReference type="Pfam" id="PF20696"/>
    </source>
</evidence>
<dbReference type="Pfam" id="PF20696">
    <property type="entry name" value="UbiD_C"/>
    <property type="match status" value="1"/>
</dbReference>
<dbReference type="PANTHER" id="PTHR30108:SF17">
    <property type="entry name" value="FERULIC ACID DECARBOXYLASE 1"/>
    <property type="match status" value="1"/>
</dbReference>
<dbReference type="Gene3D" id="3.40.1670.10">
    <property type="entry name" value="UbiD C-terminal domain-like"/>
    <property type="match status" value="1"/>
</dbReference>
<evidence type="ECO:0000313" key="6">
    <source>
        <dbReference type="Proteomes" id="UP000001018"/>
    </source>
</evidence>
<dbReference type="GO" id="GO:0046281">
    <property type="term" value="P:cinnamic acid catabolic process"/>
    <property type="evidence" value="ECO:0007669"/>
    <property type="project" value="TreeGrafter"/>
</dbReference>
<dbReference type="AlphaFoldDB" id="Q4J782"/>
<dbReference type="EC" id="4.1.1.-" evidence="5"/>
<dbReference type="InterPro" id="IPR048304">
    <property type="entry name" value="UbiD_Rift_dom"/>
</dbReference>
<dbReference type="Pfam" id="PF01977">
    <property type="entry name" value="UbiD"/>
    <property type="match status" value="1"/>
</dbReference>
<keyword evidence="6" id="KW-1185">Reference proteome</keyword>
<dbReference type="GO" id="GO:0033494">
    <property type="term" value="P:ferulate metabolic process"/>
    <property type="evidence" value="ECO:0007669"/>
    <property type="project" value="TreeGrafter"/>
</dbReference>
<feature type="domain" description="3-octaprenyl-4-hydroxybenzoate carboxy-lyase-like N-terminal" evidence="3">
    <location>
        <begin position="19"/>
        <end position="93"/>
    </location>
</feature>
<dbReference type="Proteomes" id="UP000001018">
    <property type="component" value="Chromosome"/>
</dbReference>
<dbReference type="InterPro" id="IPR049383">
    <property type="entry name" value="UbiD-like_N"/>
</dbReference>
<dbReference type="GO" id="GO:0005737">
    <property type="term" value="C:cytoplasm"/>
    <property type="evidence" value="ECO:0007669"/>
    <property type="project" value="TreeGrafter"/>
</dbReference>
<dbReference type="KEGG" id="sai:Saci_2055"/>
<accession>Q4J782</accession>
<dbReference type="eggNOG" id="arCOG01671">
    <property type="taxonomic scope" value="Archaea"/>
</dbReference>
<evidence type="ECO:0000256" key="1">
    <source>
        <dbReference type="ARBA" id="ARBA00010021"/>
    </source>
</evidence>
<evidence type="ECO:0000259" key="2">
    <source>
        <dbReference type="Pfam" id="PF01977"/>
    </source>
</evidence>
<dbReference type="SUPFAM" id="SSF143968">
    <property type="entry name" value="UbiD C-terminal domain-like"/>
    <property type="match status" value="1"/>
</dbReference>
<dbReference type="NCBIfam" id="TIGR00148">
    <property type="entry name" value="UbiD family decarboxylase"/>
    <property type="match status" value="1"/>
</dbReference>
<feature type="domain" description="3-octaprenyl-4-hydroxybenzoate carboxy-lyase-like Rift-related" evidence="2">
    <location>
        <begin position="117"/>
        <end position="316"/>
    </location>
</feature>
<dbReference type="InterPro" id="IPR049381">
    <property type="entry name" value="UbiD-like_C"/>
</dbReference>
<gene>
    <name evidence="5" type="ordered locus">Saci_2055</name>
</gene>
<sequence>MFKNSKSYYIYTMNIRDFIERVRELGLLREVKGASWDLEIGAITDLNAKRRKFTLLFDEIKDYPKGYRVLTGALLDYRRVSLALNLPANSDIELVKKLRERLAYASKEYANYSPREVSDSPLLENVDVGEKVDLFKFPSPKWHEHDGGRYIGTADAVVTKDPESEWVNVGAYRVMLVDKNRLAIFIDSPHHGRIHMEKYLRQGKKCPIVISFSPPLDLFIFSGMEVPQGVSEYNFSGAVTGKRVDVLRGEDTGLPIPAESEIAIEGYITGELTDEGPFGEFMGYYAGGRMKNPVIEVKRVYYRNDPILLGTTPGIPPYDYSYFRCPIRSAMIWDMLERIGIRDVKGVWAHEVGFSRALVVVAIKQAFAGHQTMLGHILAISPLTSYGGRYVIVVDEDIDPSDLNQVVWALCTRTDPANSIEVVKNVPSTPLDPMAERKENVKEYVSSRAIIYATKPFNKSFPLEIKVSEDLVKKIKENWSEIFQ</sequence>
<protein>
    <submittedName>
        <fullName evidence="5">3-polyprenyl-4-hydroxybenzoate decarboxylase</fullName>
        <ecNumber evidence="5">4.1.1.-</ecNumber>
    </submittedName>
</protein>
<proteinExistence type="inferred from homology"/>
<feature type="domain" description="3-octaprenyl-4-hydroxybenzoate carboxy-lyase-like C-terminal" evidence="4">
    <location>
        <begin position="322"/>
        <end position="453"/>
    </location>
</feature>